<evidence type="ECO:0000313" key="2">
    <source>
        <dbReference type="Proteomes" id="UP000054538"/>
    </source>
</evidence>
<proteinExistence type="predicted"/>
<sequence>MLAISRAQNFAIKLEYRRRIMEDEGSNRAVTKIPKRFWCCKEQYTFNLLAISRTQHFYVKLECRRHVMEDGDQLATVAEIPE</sequence>
<gene>
    <name evidence="1" type="ORF">PAXRUDRAFT_829526</name>
</gene>
<reference evidence="2" key="2">
    <citation type="submission" date="2015-01" db="EMBL/GenBank/DDBJ databases">
        <title>Evolutionary Origins and Diversification of the Mycorrhizal Mutualists.</title>
        <authorList>
            <consortium name="DOE Joint Genome Institute"/>
            <consortium name="Mycorrhizal Genomics Consortium"/>
            <person name="Kohler A."/>
            <person name="Kuo A."/>
            <person name="Nagy L.G."/>
            <person name="Floudas D."/>
            <person name="Copeland A."/>
            <person name="Barry K.W."/>
            <person name="Cichocki N."/>
            <person name="Veneault-Fourrey C."/>
            <person name="LaButti K."/>
            <person name="Lindquist E.A."/>
            <person name="Lipzen A."/>
            <person name="Lundell T."/>
            <person name="Morin E."/>
            <person name="Murat C."/>
            <person name="Riley R."/>
            <person name="Ohm R."/>
            <person name="Sun H."/>
            <person name="Tunlid A."/>
            <person name="Henrissat B."/>
            <person name="Grigoriev I.V."/>
            <person name="Hibbett D.S."/>
            <person name="Martin F."/>
        </authorList>
    </citation>
    <scope>NUCLEOTIDE SEQUENCE [LARGE SCALE GENOMIC DNA]</scope>
    <source>
        <strain evidence="2">Ve08.2h10</strain>
    </source>
</reference>
<dbReference type="Proteomes" id="UP000054538">
    <property type="component" value="Unassembled WGS sequence"/>
</dbReference>
<dbReference type="HOGENOM" id="CLU_2558963_0_0_1"/>
<reference evidence="1 2" key="1">
    <citation type="submission" date="2014-04" db="EMBL/GenBank/DDBJ databases">
        <authorList>
            <consortium name="DOE Joint Genome Institute"/>
            <person name="Kuo A."/>
            <person name="Kohler A."/>
            <person name="Jargeat P."/>
            <person name="Nagy L.G."/>
            <person name="Floudas D."/>
            <person name="Copeland A."/>
            <person name="Barry K.W."/>
            <person name="Cichocki N."/>
            <person name="Veneault-Fourrey C."/>
            <person name="LaButti K."/>
            <person name="Lindquist E.A."/>
            <person name="Lipzen A."/>
            <person name="Lundell T."/>
            <person name="Morin E."/>
            <person name="Murat C."/>
            <person name="Sun H."/>
            <person name="Tunlid A."/>
            <person name="Henrissat B."/>
            <person name="Grigoriev I.V."/>
            <person name="Hibbett D.S."/>
            <person name="Martin F."/>
            <person name="Nordberg H.P."/>
            <person name="Cantor M.N."/>
            <person name="Hua S.X."/>
        </authorList>
    </citation>
    <scope>NUCLEOTIDE SEQUENCE [LARGE SCALE GENOMIC DNA]</scope>
    <source>
        <strain evidence="1 2">Ve08.2h10</strain>
    </source>
</reference>
<organism evidence="1 2">
    <name type="scientific">Paxillus rubicundulus Ve08.2h10</name>
    <dbReference type="NCBI Taxonomy" id="930991"/>
    <lineage>
        <taxon>Eukaryota</taxon>
        <taxon>Fungi</taxon>
        <taxon>Dikarya</taxon>
        <taxon>Basidiomycota</taxon>
        <taxon>Agaricomycotina</taxon>
        <taxon>Agaricomycetes</taxon>
        <taxon>Agaricomycetidae</taxon>
        <taxon>Boletales</taxon>
        <taxon>Paxilineae</taxon>
        <taxon>Paxillaceae</taxon>
        <taxon>Paxillus</taxon>
    </lineage>
</organism>
<name>A0A0D0E006_9AGAM</name>
<dbReference type="AlphaFoldDB" id="A0A0D0E006"/>
<evidence type="ECO:0000313" key="1">
    <source>
        <dbReference type="EMBL" id="KIK92909.1"/>
    </source>
</evidence>
<accession>A0A0D0E006</accession>
<dbReference type="InParanoid" id="A0A0D0E006"/>
<protein>
    <submittedName>
        <fullName evidence="1">Uncharacterized protein</fullName>
    </submittedName>
</protein>
<dbReference type="EMBL" id="KN825231">
    <property type="protein sequence ID" value="KIK92909.1"/>
    <property type="molecule type" value="Genomic_DNA"/>
</dbReference>
<keyword evidence="2" id="KW-1185">Reference proteome</keyword>